<dbReference type="PANTHER" id="PTHR43877:SF2">
    <property type="entry name" value="AMINOALKYLPHOSPHONATE N-ACETYLTRANSFERASE-RELATED"/>
    <property type="match status" value="1"/>
</dbReference>
<dbReference type="InterPro" id="IPR000182">
    <property type="entry name" value="GNAT_dom"/>
</dbReference>
<evidence type="ECO:0000313" key="5">
    <source>
        <dbReference type="Proteomes" id="UP000002508"/>
    </source>
</evidence>
<evidence type="ECO:0000259" key="3">
    <source>
        <dbReference type="PROSITE" id="PS51186"/>
    </source>
</evidence>
<dbReference type="Proteomes" id="UP000002508">
    <property type="component" value="Chromosome"/>
</dbReference>
<gene>
    <name evidence="4" type="ordered locus">Cagg_1799</name>
</gene>
<dbReference type="eggNOG" id="COG0456">
    <property type="taxonomic scope" value="Bacteria"/>
</dbReference>
<keyword evidence="2" id="KW-0012">Acyltransferase</keyword>
<dbReference type="PANTHER" id="PTHR43877">
    <property type="entry name" value="AMINOALKYLPHOSPHONATE N-ACETYLTRANSFERASE-RELATED-RELATED"/>
    <property type="match status" value="1"/>
</dbReference>
<evidence type="ECO:0000313" key="4">
    <source>
        <dbReference type="EMBL" id="ACL24698.1"/>
    </source>
</evidence>
<dbReference type="Pfam" id="PF00583">
    <property type="entry name" value="Acetyltransf_1"/>
    <property type="match status" value="1"/>
</dbReference>
<sequence>MTIFTVRPAQEADIPSLARLMVALYHAELPGVLRGSRVGQERLLAYTLTANGPTALRHRYVVCDEQQRVIGTGMLQLPGEPAFERAPRGTLIAALRELGTLPTLHLVGTVARTLFGVYRHDDPHSALIHSVVIATDVRGCGAGQVLMTALEEHIGAHRLTRARLQVLASNTNAQRFYYRLGYREIWRLTGWRARLGWPSLVMEKTVAPPSP</sequence>
<evidence type="ECO:0000256" key="2">
    <source>
        <dbReference type="ARBA" id="ARBA00023315"/>
    </source>
</evidence>
<dbReference type="Gene3D" id="3.40.630.30">
    <property type="match status" value="1"/>
</dbReference>
<reference evidence="4" key="1">
    <citation type="submission" date="2008-12" db="EMBL/GenBank/DDBJ databases">
        <title>Complete sequence of Chloroflexus aggregans DSM 9485.</title>
        <authorList>
            <consortium name="US DOE Joint Genome Institute"/>
            <person name="Lucas S."/>
            <person name="Copeland A."/>
            <person name="Lapidus A."/>
            <person name="Glavina del Rio T."/>
            <person name="Dalin E."/>
            <person name="Tice H."/>
            <person name="Pitluck S."/>
            <person name="Foster B."/>
            <person name="Larimer F."/>
            <person name="Land M."/>
            <person name="Hauser L."/>
            <person name="Kyrpides N."/>
            <person name="Mikhailova N."/>
            <person name="Bryant D."/>
            <person name="Richardson P."/>
        </authorList>
    </citation>
    <scope>NUCLEOTIDE SEQUENCE</scope>
    <source>
        <strain evidence="4">DSM 9485</strain>
    </source>
</reference>
<dbReference type="AlphaFoldDB" id="B8GAV9"/>
<name>B8GAV9_CHLAD</name>
<feature type="domain" description="N-acetyltransferase" evidence="3">
    <location>
        <begin position="4"/>
        <end position="207"/>
    </location>
</feature>
<dbReference type="HOGENOM" id="CLU_1244563_0_0_0"/>
<dbReference type="InterPro" id="IPR016181">
    <property type="entry name" value="Acyl_CoA_acyltransferase"/>
</dbReference>
<keyword evidence="1" id="KW-0808">Transferase</keyword>
<dbReference type="PROSITE" id="PS51186">
    <property type="entry name" value="GNAT"/>
    <property type="match status" value="1"/>
</dbReference>
<proteinExistence type="predicted"/>
<protein>
    <submittedName>
        <fullName evidence="4">GCN5-related N-acetyltransferase</fullName>
    </submittedName>
</protein>
<dbReference type="GO" id="GO:0016747">
    <property type="term" value="F:acyltransferase activity, transferring groups other than amino-acyl groups"/>
    <property type="evidence" value="ECO:0007669"/>
    <property type="project" value="InterPro"/>
</dbReference>
<dbReference type="OrthoDB" id="157141at2"/>
<accession>B8GAV9</accession>
<dbReference type="InterPro" id="IPR050832">
    <property type="entry name" value="Bact_Acetyltransf"/>
</dbReference>
<organism evidence="4 5">
    <name type="scientific">Chloroflexus aggregans (strain MD-66 / DSM 9485)</name>
    <dbReference type="NCBI Taxonomy" id="326427"/>
    <lineage>
        <taxon>Bacteria</taxon>
        <taxon>Bacillati</taxon>
        <taxon>Chloroflexota</taxon>
        <taxon>Chloroflexia</taxon>
        <taxon>Chloroflexales</taxon>
        <taxon>Chloroflexineae</taxon>
        <taxon>Chloroflexaceae</taxon>
        <taxon>Chloroflexus</taxon>
    </lineage>
</organism>
<dbReference type="SUPFAM" id="SSF55729">
    <property type="entry name" value="Acyl-CoA N-acyltransferases (Nat)"/>
    <property type="match status" value="1"/>
</dbReference>
<dbReference type="RefSeq" id="WP_015940557.1">
    <property type="nucleotide sequence ID" value="NC_011831.1"/>
</dbReference>
<dbReference type="EMBL" id="CP001337">
    <property type="protein sequence ID" value="ACL24698.1"/>
    <property type="molecule type" value="Genomic_DNA"/>
</dbReference>
<evidence type="ECO:0000256" key="1">
    <source>
        <dbReference type="ARBA" id="ARBA00022679"/>
    </source>
</evidence>
<keyword evidence="5" id="KW-1185">Reference proteome</keyword>
<dbReference type="KEGG" id="cag:Cagg_1799"/>